<proteinExistence type="predicted"/>
<gene>
    <name evidence="1" type="ORF">EJF14_11020</name>
</gene>
<organism evidence="1 2">
    <name type="scientific">Clavispora lusitaniae</name>
    <name type="common">Candida lusitaniae</name>
    <dbReference type="NCBI Taxonomy" id="36911"/>
    <lineage>
        <taxon>Eukaryota</taxon>
        <taxon>Fungi</taxon>
        <taxon>Dikarya</taxon>
        <taxon>Ascomycota</taxon>
        <taxon>Saccharomycotina</taxon>
        <taxon>Pichiomycetes</taxon>
        <taxon>Metschnikowiaceae</taxon>
        <taxon>Clavispora</taxon>
    </lineage>
</organism>
<evidence type="ECO:0000313" key="2">
    <source>
        <dbReference type="Proteomes" id="UP000326582"/>
    </source>
</evidence>
<dbReference type="EMBL" id="CP038484">
    <property type="protein sequence ID" value="QFZ25901.1"/>
    <property type="molecule type" value="Genomic_DNA"/>
</dbReference>
<name>A0ACD0WET4_CLALS</name>
<sequence>MKHKTTSTAAHAQLSTNFLSGTHQVSTPLCTIMYFKISPFILAISSLAKIDWATSLINSLCGCSNWSYGSITRLRKNSCCFWSMLLCSTACRSLSGVASMSTSLDSHVSGRTDSELGAGDTSVGGPDTGGADNPPRATGASGVVDSPEITGSRCVLLFERAEVTSVESDSRELNGGGGQSFQPSINSPR</sequence>
<reference evidence="2" key="1">
    <citation type="journal article" date="2019" name="MBio">
        <title>Comparative genomics for the elucidation of multidrug resistance (MDR) in Candida lusitaniae.</title>
        <authorList>
            <person name="Kannan A."/>
            <person name="Asner S.A."/>
            <person name="Trachsel E."/>
            <person name="Kelly S."/>
            <person name="Parker J."/>
            <person name="Sanglard D."/>
        </authorList>
    </citation>
    <scope>NUCLEOTIDE SEQUENCE [LARGE SCALE GENOMIC DNA]</scope>
    <source>
        <strain evidence="2">P1</strain>
    </source>
</reference>
<keyword evidence="2" id="KW-1185">Reference proteome</keyword>
<evidence type="ECO:0000313" key="1">
    <source>
        <dbReference type="EMBL" id="QFZ25901.1"/>
    </source>
</evidence>
<protein>
    <submittedName>
        <fullName evidence="1">Uncharacterized protein</fullName>
    </submittedName>
</protein>
<dbReference type="Proteomes" id="UP000326582">
    <property type="component" value="Chromosome 1"/>
</dbReference>
<accession>A0ACD0WET4</accession>